<dbReference type="SUPFAM" id="SSF55961">
    <property type="entry name" value="Bet v1-like"/>
    <property type="match status" value="1"/>
</dbReference>
<organism evidence="3 4">
    <name type="scientific">Cylindrotheca closterium</name>
    <dbReference type="NCBI Taxonomy" id="2856"/>
    <lineage>
        <taxon>Eukaryota</taxon>
        <taxon>Sar</taxon>
        <taxon>Stramenopiles</taxon>
        <taxon>Ochrophyta</taxon>
        <taxon>Bacillariophyta</taxon>
        <taxon>Bacillariophyceae</taxon>
        <taxon>Bacillariophycidae</taxon>
        <taxon>Bacillariales</taxon>
        <taxon>Bacillariaceae</taxon>
        <taxon>Cylindrotheca</taxon>
    </lineage>
</organism>
<feature type="signal peptide" evidence="1">
    <location>
        <begin position="1"/>
        <end position="24"/>
    </location>
</feature>
<dbReference type="Gene3D" id="3.30.530.20">
    <property type="match status" value="1"/>
</dbReference>
<dbReference type="InterPro" id="IPR023393">
    <property type="entry name" value="START-like_dom_sf"/>
</dbReference>
<accession>A0AAD2CEY9</accession>
<protein>
    <recommendedName>
        <fullName evidence="2">Coenzyme Q-binding protein COQ10 START domain-containing protein</fullName>
    </recommendedName>
</protein>
<dbReference type="PANTHER" id="PTHR33824:SF7">
    <property type="entry name" value="POLYKETIDE CYCLASE_DEHYDRASE AND LIPID TRANSPORT SUPERFAMILY PROTEIN"/>
    <property type="match status" value="1"/>
</dbReference>
<evidence type="ECO:0000256" key="1">
    <source>
        <dbReference type="SAM" id="SignalP"/>
    </source>
</evidence>
<feature type="domain" description="Coenzyme Q-binding protein COQ10 START" evidence="2">
    <location>
        <begin position="91"/>
        <end position="173"/>
    </location>
</feature>
<reference evidence="3" key="1">
    <citation type="submission" date="2023-08" db="EMBL/GenBank/DDBJ databases">
        <authorList>
            <person name="Audoor S."/>
            <person name="Bilcke G."/>
        </authorList>
    </citation>
    <scope>NUCLEOTIDE SEQUENCE</scope>
</reference>
<dbReference type="Pfam" id="PF03364">
    <property type="entry name" value="Polyketide_cyc"/>
    <property type="match status" value="1"/>
</dbReference>
<sequence length="237" mass="26845">MDTILNFTLRILASFLLFPITSNGFVPYTIAVTKDYSFREQSQVHAQTKKTRRRSILAASTETQEEVATEFRNSGISEKRIVTIERSLDLPFSAEIAYDAYSNLPRQPSWSSWLHKVEYTDASNKESLWTLKFLGFKYSWSAISLKNERPTTLQWKSTSGLANFGTVVFTSMDDQTTAMSLTMTLVAPRTVASLFRKSKRLQEYIGEKMVATSLDSFRDIVLNEDAVVSATNETARS</sequence>
<dbReference type="EMBL" id="CAKOGP040000180">
    <property type="protein sequence ID" value="CAJ1931760.1"/>
    <property type="molecule type" value="Genomic_DNA"/>
</dbReference>
<evidence type="ECO:0000259" key="2">
    <source>
        <dbReference type="Pfam" id="PF03364"/>
    </source>
</evidence>
<evidence type="ECO:0000313" key="4">
    <source>
        <dbReference type="Proteomes" id="UP001295423"/>
    </source>
</evidence>
<dbReference type="AlphaFoldDB" id="A0AAD2CEY9"/>
<dbReference type="InterPro" id="IPR047137">
    <property type="entry name" value="ORF3"/>
</dbReference>
<comment type="caution">
    <text evidence="3">The sequence shown here is derived from an EMBL/GenBank/DDBJ whole genome shotgun (WGS) entry which is preliminary data.</text>
</comment>
<dbReference type="InterPro" id="IPR005031">
    <property type="entry name" value="COQ10_START"/>
</dbReference>
<evidence type="ECO:0000313" key="3">
    <source>
        <dbReference type="EMBL" id="CAJ1931760.1"/>
    </source>
</evidence>
<name>A0AAD2CEY9_9STRA</name>
<keyword evidence="1" id="KW-0732">Signal</keyword>
<proteinExistence type="predicted"/>
<keyword evidence="4" id="KW-1185">Reference proteome</keyword>
<dbReference type="PANTHER" id="PTHR33824">
    <property type="entry name" value="POLYKETIDE CYCLASE/DEHYDRASE AND LIPID TRANSPORT SUPERFAMILY PROTEIN"/>
    <property type="match status" value="1"/>
</dbReference>
<dbReference type="Proteomes" id="UP001295423">
    <property type="component" value="Unassembled WGS sequence"/>
</dbReference>
<gene>
    <name evidence="3" type="ORF">CYCCA115_LOCUS2531</name>
</gene>
<feature type="chain" id="PRO_5041980199" description="Coenzyme Q-binding protein COQ10 START domain-containing protein" evidence="1">
    <location>
        <begin position="25"/>
        <end position="237"/>
    </location>
</feature>